<evidence type="ECO:0000313" key="1">
    <source>
        <dbReference type="EMBL" id="KAI8566699.1"/>
    </source>
</evidence>
<proteinExistence type="predicted"/>
<evidence type="ECO:0000313" key="2">
    <source>
        <dbReference type="Proteomes" id="UP001062846"/>
    </source>
</evidence>
<organism evidence="1 2">
    <name type="scientific">Rhododendron molle</name>
    <name type="common">Chinese azalea</name>
    <name type="synonym">Azalea mollis</name>
    <dbReference type="NCBI Taxonomy" id="49168"/>
    <lineage>
        <taxon>Eukaryota</taxon>
        <taxon>Viridiplantae</taxon>
        <taxon>Streptophyta</taxon>
        <taxon>Embryophyta</taxon>
        <taxon>Tracheophyta</taxon>
        <taxon>Spermatophyta</taxon>
        <taxon>Magnoliopsida</taxon>
        <taxon>eudicotyledons</taxon>
        <taxon>Gunneridae</taxon>
        <taxon>Pentapetalae</taxon>
        <taxon>asterids</taxon>
        <taxon>Ericales</taxon>
        <taxon>Ericaceae</taxon>
        <taxon>Ericoideae</taxon>
        <taxon>Rhodoreae</taxon>
        <taxon>Rhododendron</taxon>
    </lineage>
</organism>
<protein>
    <submittedName>
        <fullName evidence="1">Uncharacterized protein</fullName>
    </submittedName>
</protein>
<name>A0ACC0PNJ3_RHOML</name>
<comment type="caution">
    <text evidence="1">The sequence shown here is derived from an EMBL/GenBank/DDBJ whole genome shotgun (WGS) entry which is preliminary data.</text>
</comment>
<gene>
    <name evidence="1" type="ORF">RHMOL_Rhmol02G0062600</name>
</gene>
<sequence>MAVKARTALYLMSKLDGSELKDARTLFDAMSKQNVISWSALVSGNARLASSH</sequence>
<dbReference type="Proteomes" id="UP001062846">
    <property type="component" value="Chromosome 2"/>
</dbReference>
<dbReference type="EMBL" id="CM046389">
    <property type="protein sequence ID" value="KAI8566699.1"/>
    <property type="molecule type" value="Genomic_DNA"/>
</dbReference>
<reference evidence="1" key="1">
    <citation type="submission" date="2022-02" db="EMBL/GenBank/DDBJ databases">
        <title>Plant Genome Project.</title>
        <authorList>
            <person name="Zhang R.-G."/>
        </authorList>
    </citation>
    <scope>NUCLEOTIDE SEQUENCE</scope>
    <source>
        <strain evidence="1">AT1</strain>
    </source>
</reference>
<accession>A0ACC0PNJ3</accession>
<keyword evidence="2" id="KW-1185">Reference proteome</keyword>